<keyword evidence="2 5" id="KW-0238">DNA-binding</keyword>
<evidence type="ECO:0000256" key="2">
    <source>
        <dbReference type="ARBA" id="ARBA00023125"/>
    </source>
</evidence>
<feature type="region of interest" description="Disordered" evidence="7">
    <location>
        <begin position="1"/>
        <end position="60"/>
    </location>
</feature>
<name>A0A9P3FYX5_9APHY</name>
<dbReference type="GO" id="GO:0000981">
    <property type="term" value="F:DNA-binding transcription factor activity, RNA polymerase II-specific"/>
    <property type="evidence" value="ECO:0007669"/>
    <property type="project" value="TreeGrafter"/>
</dbReference>
<dbReference type="Pfam" id="PF00046">
    <property type="entry name" value="Homeodomain"/>
    <property type="match status" value="1"/>
</dbReference>
<feature type="compositionally biased region" description="Basic and acidic residues" evidence="7">
    <location>
        <begin position="200"/>
        <end position="213"/>
    </location>
</feature>
<evidence type="ECO:0000256" key="5">
    <source>
        <dbReference type="PROSITE-ProRule" id="PRU00108"/>
    </source>
</evidence>
<evidence type="ECO:0000256" key="4">
    <source>
        <dbReference type="ARBA" id="ARBA00023242"/>
    </source>
</evidence>
<keyword evidence="10" id="KW-1185">Reference proteome</keyword>
<dbReference type="Gene3D" id="1.10.10.60">
    <property type="entry name" value="Homeodomain-like"/>
    <property type="match status" value="1"/>
</dbReference>
<feature type="region of interest" description="Disordered" evidence="7">
    <location>
        <begin position="227"/>
        <end position="247"/>
    </location>
</feature>
<feature type="DNA-binding region" description="Homeobox" evidence="5">
    <location>
        <begin position="50"/>
        <end position="109"/>
    </location>
</feature>
<feature type="region of interest" description="Disordered" evidence="7">
    <location>
        <begin position="121"/>
        <end position="213"/>
    </location>
</feature>
<dbReference type="AlphaFoldDB" id="A0A9P3FYX5"/>
<dbReference type="InterPro" id="IPR001356">
    <property type="entry name" value="HD"/>
</dbReference>
<dbReference type="SUPFAM" id="SSF46689">
    <property type="entry name" value="Homeodomain-like"/>
    <property type="match status" value="1"/>
</dbReference>
<dbReference type="GO" id="GO:0005634">
    <property type="term" value="C:nucleus"/>
    <property type="evidence" value="ECO:0007669"/>
    <property type="project" value="UniProtKB-SubCell"/>
</dbReference>
<evidence type="ECO:0000259" key="8">
    <source>
        <dbReference type="PROSITE" id="PS50071"/>
    </source>
</evidence>
<feature type="domain" description="Homeobox" evidence="8">
    <location>
        <begin position="48"/>
        <end position="108"/>
    </location>
</feature>
<protein>
    <submittedName>
        <fullName evidence="9">Homeobox domain-containing protein</fullName>
    </submittedName>
</protein>
<feature type="compositionally biased region" description="Polar residues" evidence="7">
    <location>
        <begin position="172"/>
        <end position="187"/>
    </location>
</feature>
<evidence type="ECO:0000256" key="7">
    <source>
        <dbReference type="SAM" id="MobiDB-lite"/>
    </source>
</evidence>
<keyword evidence="4 5" id="KW-0539">Nucleus</keyword>
<keyword evidence="3 5" id="KW-0371">Homeobox</keyword>
<dbReference type="InterPro" id="IPR009057">
    <property type="entry name" value="Homeodomain-like_sf"/>
</dbReference>
<organism evidence="9 10">
    <name type="scientific">Phanerochaete sordida</name>
    <dbReference type="NCBI Taxonomy" id="48140"/>
    <lineage>
        <taxon>Eukaryota</taxon>
        <taxon>Fungi</taxon>
        <taxon>Dikarya</taxon>
        <taxon>Basidiomycota</taxon>
        <taxon>Agaricomycotina</taxon>
        <taxon>Agaricomycetes</taxon>
        <taxon>Polyporales</taxon>
        <taxon>Phanerochaetaceae</taxon>
        <taxon>Phanerochaete</taxon>
    </lineage>
</organism>
<dbReference type="PROSITE" id="PS50071">
    <property type="entry name" value="HOMEOBOX_2"/>
    <property type="match status" value="1"/>
</dbReference>
<dbReference type="PANTHER" id="PTHR24208">
    <property type="entry name" value="LIM/HOMEOBOX PROTEIN LHX"/>
    <property type="match status" value="1"/>
</dbReference>
<evidence type="ECO:0000313" key="9">
    <source>
        <dbReference type="EMBL" id="GJE85807.1"/>
    </source>
</evidence>
<dbReference type="CDD" id="cd00086">
    <property type="entry name" value="homeodomain"/>
    <property type="match status" value="1"/>
</dbReference>
<evidence type="ECO:0000256" key="1">
    <source>
        <dbReference type="ARBA" id="ARBA00004123"/>
    </source>
</evidence>
<feature type="compositionally biased region" description="Low complexity" evidence="7">
    <location>
        <begin position="1"/>
        <end position="13"/>
    </location>
</feature>
<dbReference type="SMART" id="SM00389">
    <property type="entry name" value="HOX"/>
    <property type="match status" value="1"/>
</dbReference>
<dbReference type="PANTHER" id="PTHR24208:SF166">
    <property type="entry name" value="LIM HOMEOBOX TRANSCRIPTION FACTOR 1 ALPHA, ISOFORM B"/>
    <property type="match status" value="1"/>
</dbReference>
<dbReference type="GO" id="GO:0000977">
    <property type="term" value="F:RNA polymerase II transcription regulatory region sequence-specific DNA binding"/>
    <property type="evidence" value="ECO:0007669"/>
    <property type="project" value="TreeGrafter"/>
</dbReference>
<sequence>MRPPARATRSSRAADLDEPSVARPAAQLRKTSRPTSSRSSRTGTPYSDKEKKPRHRMTDMQLERLEVLYEQDTHPTREQKQALGEEVGMDTRTVTVWFQNRRQLSKKNSLIVTAAPQLMSRQPLSDTSRRNLPALSRQPSVVSSVSQSSMRVKTPPPHSGALKRELWEYLPSTPSTRTDSAATSTMPSPLARRLSGASGLDKENPPGDPSKRKAILEWACARVAKRQRVNREDEDLDDSDFVEGDASTASDKTLVDIEASEVKPKKVSHEVQPPASLAAVVIPPEYSSKFAPDVVLGASLLLTFQYSLK</sequence>
<feature type="compositionally biased region" description="Low complexity" evidence="7">
    <location>
        <begin position="33"/>
        <end position="46"/>
    </location>
</feature>
<comment type="caution">
    <text evidence="9">The sequence shown here is derived from an EMBL/GenBank/DDBJ whole genome shotgun (WGS) entry which is preliminary data.</text>
</comment>
<feature type="compositionally biased region" description="Low complexity" evidence="7">
    <location>
        <begin position="136"/>
        <end position="152"/>
    </location>
</feature>
<feature type="compositionally biased region" description="Basic and acidic residues" evidence="7">
    <location>
        <begin position="47"/>
        <end position="60"/>
    </location>
</feature>
<evidence type="ECO:0000256" key="6">
    <source>
        <dbReference type="RuleBase" id="RU000682"/>
    </source>
</evidence>
<dbReference type="OrthoDB" id="6159439at2759"/>
<reference evidence="9 10" key="1">
    <citation type="submission" date="2021-08" db="EMBL/GenBank/DDBJ databases">
        <title>Draft Genome Sequence of Phanerochaete sordida strain YK-624.</title>
        <authorList>
            <person name="Mori T."/>
            <person name="Dohra H."/>
            <person name="Suzuki T."/>
            <person name="Kawagishi H."/>
            <person name="Hirai H."/>
        </authorList>
    </citation>
    <scope>NUCLEOTIDE SEQUENCE [LARGE SCALE GENOMIC DNA]</scope>
    <source>
        <strain evidence="9 10">YK-624</strain>
    </source>
</reference>
<dbReference type="Proteomes" id="UP000703269">
    <property type="component" value="Unassembled WGS sequence"/>
</dbReference>
<dbReference type="EMBL" id="BPQB01000003">
    <property type="protein sequence ID" value="GJE85807.1"/>
    <property type="molecule type" value="Genomic_DNA"/>
</dbReference>
<evidence type="ECO:0000313" key="10">
    <source>
        <dbReference type="Proteomes" id="UP000703269"/>
    </source>
</evidence>
<accession>A0A9P3FYX5</accession>
<gene>
    <name evidence="9" type="ORF">PsYK624_018860</name>
</gene>
<evidence type="ECO:0000256" key="3">
    <source>
        <dbReference type="ARBA" id="ARBA00023155"/>
    </source>
</evidence>
<dbReference type="InterPro" id="IPR050453">
    <property type="entry name" value="LIM_Homeobox_TF"/>
</dbReference>
<proteinExistence type="predicted"/>
<feature type="compositionally biased region" description="Acidic residues" evidence="7">
    <location>
        <begin position="232"/>
        <end position="243"/>
    </location>
</feature>
<comment type="subcellular location">
    <subcellularLocation>
        <location evidence="1 5 6">Nucleus</location>
    </subcellularLocation>
</comment>